<dbReference type="Pfam" id="PF22752">
    <property type="entry name" value="DUF488-N3i"/>
    <property type="match status" value="1"/>
</dbReference>
<dbReference type="AlphaFoldDB" id="A0A9R1CA00"/>
<accession>A0A9R1CA00</accession>
<dbReference type="EMBL" id="BPUB01000002">
    <property type="protein sequence ID" value="GJG58813.1"/>
    <property type="molecule type" value="Genomic_DNA"/>
</dbReference>
<dbReference type="Proteomes" id="UP000825483">
    <property type="component" value="Unassembled WGS sequence"/>
</dbReference>
<dbReference type="InterPro" id="IPR052552">
    <property type="entry name" value="YeaO-like"/>
</dbReference>
<comment type="caution">
    <text evidence="1">The sequence shown here is derived from an EMBL/GenBank/DDBJ whole genome shotgun (WGS) entry which is preliminary data.</text>
</comment>
<keyword evidence="2" id="KW-1185">Reference proteome</keyword>
<gene>
    <name evidence="1" type="ORF">PRLR5076_16640</name>
</gene>
<protein>
    <recommendedName>
        <fullName evidence="3">DUF488 domain-containing protein</fullName>
    </recommendedName>
</protein>
<evidence type="ECO:0008006" key="3">
    <source>
        <dbReference type="Google" id="ProtNLM"/>
    </source>
</evidence>
<reference evidence="1" key="1">
    <citation type="journal article" date="2022" name="Int. J. Syst. Evol. Microbiol.">
        <title>Prevotella lacticifex sp. nov., isolated from the rumen of cows.</title>
        <authorList>
            <person name="Shinkai T."/>
            <person name="Ikeyama N."/>
            <person name="Kumagai M."/>
            <person name="Ohmori H."/>
            <person name="Sakamoto M."/>
            <person name="Ohkuma M."/>
            <person name="Mitsumori M."/>
        </authorList>
    </citation>
    <scope>NUCLEOTIDE SEQUENCE</scope>
    <source>
        <strain evidence="1">R5076</strain>
    </source>
</reference>
<name>A0A9R1CA00_9BACT</name>
<proteinExistence type="predicted"/>
<evidence type="ECO:0000313" key="2">
    <source>
        <dbReference type="Proteomes" id="UP000825483"/>
    </source>
</evidence>
<evidence type="ECO:0000313" key="1">
    <source>
        <dbReference type="EMBL" id="GJG58813.1"/>
    </source>
</evidence>
<dbReference type="PANTHER" id="PTHR36849">
    <property type="entry name" value="CYTOPLASMIC PROTEIN-RELATED"/>
    <property type="match status" value="1"/>
</dbReference>
<organism evidence="1 2">
    <name type="scientific">Prevotella lacticifex</name>
    <dbReference type="NCBI Taxonomy" id="2854755"/>
    <lineage>
        <taxon>Bacteria</taxon>
        <taxon>Pseudomonadati</taxon>
        <taxon>Bacteroidota</taxon>
        <taxon>Bacteroidia</taxon>
        <taxon>Bacteroidales</taxon>
        <taxon>Prevotellaceae</taxon>
        <taxon>Prevotella</taxon>
    </lineage>
</organism>
<dbReference type="PANTHER" id="PTHR36849:SF1">
    <property type="entry name" value="CYTOPLASMIC PROTEIN"/>
    <property type="match status" value="1"/>
</dbReference>
<sequence length="114" mass="13392">MKISIKRIYDEPSEADGYRVLVDRLWPRGIKKDAARIDLWEKNIAPSNELRKWFAHDVNKWDEFCERYKHELENNDAFSQFSAEMQSKPAVTLLFAAKDTEHNNAVVLCSLLKH</sequence>